<evidence type="ECO:0000313" key="3">
    <source>
        <dbReference type="Proteomes" id="UP001154114"/>
    </source>
</evidence>
<feature type="region of interest" description="Disordered" evidence="1">
    <location>
        <begin position="80"/>
        <end position="112"/>
    </location>
</feature>
<name>A0A9N8KT30_CHRIL</name>
<evidence type="ECO:0000256" key="1">
    <source>
        <dbReference type="SAM" id="MobiDB-lite"/>
    </source>
</evidence>
<sequence>MMLGMLPPYGTRTEKEPPQPPASPLATPWLRVCECPGQWGAELTDSHIHKRDKGNLRVFFVGACCVEFDGGDRWRSMTLRNEDRRTSPPVSNVQINQNSGASSGEAVDGPTT</sequence>
<protein>
    <submittedName>
        <fullName evidence="2">Uncharacterized protein</fullName>
    </submittedName>
</protein>
<accession>A0A9N8KT30</accession>
<reference evidence="2" key="1">
    <citation type="submission" date="2021-12" db="EMBL/GenBank/DDBJ databases">
        <authorList>
            <person name="King R."/>
        </authorList>
    </citation>
    <scope>NUCLEOTIDE SEQUENCE</scope>
</reference>
<feature type="compositionally biased region" description="Polar residues" evidence="1">
    <location>
        <begin position="88"/>
        <end position="102"/>
    </location>
</feature>
<dbReference type="Proteomes" id="UP001154114">
    <property type="component" value="Chromosome 1"/>
</dbReference>
<dbReference type="EMBL" id="LR824004">
    <property type="protein sequence ID" value="CAD0193811.1"/>
    <property type="molecule type" value="Genomic_DNA"/>
</dbReference>
<feature type="region of interest" description="Disordered" evidence="1">
    <location>
        <begin position="1"/>
        <end position="26"/>
    </location>
</feature>
<proteinExistence type="predicted"/>
<keyword evidence="3" id="KW-1185">Reference proteome</keyword>
<organism evidence="2 3">
    <name type="scientific">Chrysodeixis includens</name>
    <name type="common">Soybean looper</name>
    <name type="synonym">Pseudoplusia includens</name>
    <dbReference type="NCBI Taxonomy" id="689277"/>
    <lineage>
        <taxon>Eukaryota</taxon>
        <taxon>Metazoa</taxon>
        <taxon>Ecdysozoa</taxon>
        <taxon>Arthropoda</taxon>
        <taxon>Hexapoda</taxon>
        <taxon>Insecta</taxon>
        <taxon>Pterygota</taxon>
        <taxon>Neoptera</taxon>
        <taxon>Endopterygota</taxon>
        <taxon>Lepidoptera</taxon>
        <taxon>Glossata</taxon>
        <taxon>Ditrysia</taxon>
        <taxon>Noctuoidea</taxon>
        <taxon>Noctuidae</taxon>
        <taxon>Plusiinae</taxon>
        <taxon>Chrysodeixis</taxon>
    </lineage>
</organism>
<dbReference type="AlphaFoldDB" id="A0A9N8KT30"/>
<evidence type="ECO:0000313" key="2">
    <source>
        <dbReference type="EMBL" id="CAD0193811.1"/>
    </source>
</evidence>
<gene>
    <name evidence="2" type="ORF">CINC_LOCUS108</name>
</gene>